<protein>
    <recommendedName>
        <fullName evidence="3">OTU domain-containing protein</fullName>
    </recommendedName>
</protein>
<evidence type="ECO:0000313" key="2">
    <source>
        <dbReference type="Proteomes" id="UP001500542"/>
    </source>
</evidence>
<accession>A0ABP4BEG4</accession>
<evidence type="ECO:0008006" key="3">
    <source>
        <dbReference type="Google" id="ProtNLM"/>
    </source>
</evidence>
<keyword evidence="2" id="KW-1185">Reference proteome</keyword>
<reference evidence="2" key="1">
    <citation type="journal article" date="2019" name="Int. J. Syst. Evol. Microbiol.">
        <title>The Global Catalogue of Microorganisms (GCM) 10K type strain sequencing project: providing services to taxonomists for standard genome sequencing and annotation.</title>
        <authorList>
            <consortium name="The Broad Institute Genomics Platform"/>
            <consortium name="The Broad Institute Genome Sequencing Center for Infectious Disease"/>
            <person name="Wu L."/>
            <person name="Ma J."/>
        </authorList>
    </citation>
    <scope>NUCLEOTIDE SEQUENCE [LARGE SCALE GENOMIC DNA]</scope>
    <source>
        <strain evidence="2">JCM 10977</strain>
    </source>
</reference>
<organism evidence="1 2">
    <name type="scientific">Kribbella koreensis</name>
    <dbReference type="NCBI Taxonomy" id="57909"/>
    <lineage>
        <taxon>Bacteria</taxon>
        <taxon>Bacillati</taxon>
        <taxon>Actinomycetota</taxon>
        <taxon>Actinomycetes</taxon>
        <taxon>Propionibacteriales</taxon>
        <taxon>Kribbellaceae</taxon>
        <taxon>Kribbella</taxon>
    </lineage>
</organism>
<dbReference type="Proteomes" id="UP001500542">
    <property type="component" value="Unassembled WGS sequence"/>
</dbReference>
<sequence>MLVQDYEATRELFVAGARESEAELYCVFASVRIPPAVGSVVPPRVHQSFNISKPDLDSEPDRTLLGAVAIYDVVVPARSGNCYFQAILEGFP</sequence>
<dbReference type="EMBL" id="BAAAHK010000011">
    <property type="protein sequence ID" value="GAA0948572.1"/>
    <property type="molecule type" value="Genomic_DNA"/>
</dbReference>
<comment type="caution">
    <text evidence="1">The sequence shown here is derived from an EMBL/GenBank/DDBJ whole genome shotgun (WGS) entry which is preliminary data.</text>
</comment>
<gene>
    <name evidence="1" type="ORF">GCM10009554_46300</name>
</gene>
<name>A0ABP4BEG4_9ACTN</name>
<proteinExistence type="predicted"/>
<evidence type="ECO:0000313" key="1">
    <source>
        <dbReference type="EMBL" id="GAA0948572.1"/>
    </source>
</evidence>